<protein>
    <submittedName>
        <fullName evidence="2">Uncharacterized protein</fullName>
    </submittedName>
</protein>
<evidence type="ECO:0000313" key="3">
    <source>
        <dbReference type="Proteomes" id="UP000646484"/>
    </source>
</evidence>
<feature type="transmembrane region" description="Helical" evidence="1">
    <location>
        <begin position="71"/>
        <end position="93"/>
    </location>
</feature>
<keyword evidence="1" id="KW-0812">Transmembrane</keyword>
<comment type="caution">
    <text evidence="2">The sequence shown here is derived from an EMBL/GenBank/DDBJ whole genome shotgun (WGS) entry which is preliminary data.</text>
</comment>
<feature type="transmembrane region" description="Helical" evidence="1">
    <location>
        <begin position="113"/>
        <end position="132"/>
    </location>
</feature>
<name>A0ABR7D1C8_9BACT</name>
<dbReference type="RefSeq" id="WP_186976214.1">
    <property type="nucleotide sequence ID" value="NZ_JACOOH010000005.1"/>
</dbReference>
<keyword evidence="3" id="KW-1185">Reference proteome</keyword>
<organism evidence="2 3">
    <name type="scientific">Butyricimonas hominis</name>
    <dbReference type="NCBI Taxonomy" id="2763032"/>
    <lineage>
        <taxon>Bacteria</taxon>
        <taxon>Pseudomonadati</taxon>
        <taxon>Bacteroidota</taxon>
        <taxon>Bacteroidia</taxon>
        <taxon>Bacteroidales</taxon>
        <taxon>Odoribacteraceae</taxon>
        <taxon>Butyricimonas</taxon>
    </lineage>
</organism>
<evidence type="ECO:0000256" key="1">
    <source>
        <dbReference type="SAM" id="Phobius"/>
    </source>
</evidence>
<sequence length="224" mass="25519">MVTLIMLILAFAVILSFGLMVKCPKYGLWLYKGAIFGIMIIFLFVALFFWLGGNADATALNINLHPWKNYLLYRVFAAVACVMVFLAISQLPLLFVKCYAKKIKKQIVKYEGAVYAVTLVIGVICLSEFSGVGKLHDEKLQAGNEVVRLIDEYNKTHKMQCQSLSDLGLKPVGDNFYEYKGMWFLLDANDKAFELRFCSPYGGDINYDYTYSSDVQEWDDTIIW</sequence>
<dbReference type="EMBL" id="JACOOH010000005">
    <property type="protein sequence ID" value="MBC5621744.1"/>
    <property type="molecule type" value="Genomic_DNA"/>
</dbReference>
<accession>A0ABR7D1C8</accession>
<keyword evidence="1" id="KW-0472">Membrane</keyword>
<keyword evidence="1" id="KW-1133">Transmembrane helix</keyword>
<feature type="transmembrane region" description="Helical" evidence="1">
    <location>
        <begin position="30"/>
        <end position="51"/>
    </location>
</feature>
<proteinExistence type="predicted"/>
<dbReference type="Proteomes" id="UP000646484">
    <property type="component" value="Unassembled WGS sequence"/>
</dbReference>
<gene>
    <name evidence="2" type="ORF">H8S64_11610</name>
</gene>
<reference evidence="2 3" key="1">
    <citation type="submission" date="2020-08" db="EMBL/GenBank/DDBJ databases">
        <title>Genome public.</title>
        <authorList>
            <person name="Liu C."/>
            <person name="Sun Q."/>
        </authorList>
    </citation>
    <scope>NUCLEOTIDE SEQUENCE [LARGE SCALE GENOMIC DNA]</scope>
    <source>
        <strain evidence="2 3">NSJ-56</strain>
    </source>
</reference>
<evidence type="ECO:0000313" key="2">
    <source>
        <dbReference type="EMBL" id="MBC5621744.1"/>
    </source>
</evidence>